<evidence type="ECO:0000256" key="3">
    <source>
        <dbReference type="ARBA" id="ARBA00022741"/>
    </source>
</evidence>
<name>A0A6L8VMK1_9RHOB</name>
<comment type="similarity">
    <text evidence="1">Belongs to the ABC transporter superfamily.</text>
</comment>
<dbReference type="InterPro" id="IPR003439">
    <property type="entry name" value="ABC_transporter-like_ATP-bd"/>
</dbReference>
<keyword evidence="2" id="KW-0813">Transport</keyword>
<evidence type="ECO:0000313" key="6">
    <source>
        <dbReference type="EMBL" id="MZQ91304.1"/>
    </source>
</evidence>
<dbReference type="PROSITE" id="PS50893">
    <property type="entry name" value="ABC_TRANSPORTER_2"/>
    <property type="match status" value="1"/>
</dbReference>
<protein>
    <submittedName>
        <fullName evidence="6">ATP-binding cassette domain-containing protein</fullName>
    </submittedName>
</protein>
<dbReference type="GO" id="GO:0005524">
    <property type="term" value="F:ATP binding"/>
    <property type="evidence" value="ECO:0007669"/>
    <property type="project" value="UniProtKB-KW"/>
</dbReference>
<dbReference type="SMART" id="SM00382">
    <property type="entry name" value="AAA"/>
    <property type="match status" value="1"/>
</dbReference>
<keyword evidence="3" id="KW-0547">Nucleotide-binding</keyword>
<gene>
    <name evidence="6" type="ORF">GS660_19645</name>
</gene>
<dbReference type="InterPro" id="IPR050166">
    <property type="entry name" value="ABC_transporter_ATP-bind"/>
</dbReference>
<comment type="caution">
    <text evidence="6">The sequence shown here is derived from an EMBL/GenBank/DDBJ whole genome shotgun (WGS) entry which is preliminary data.</text>
</comment>
<dbReference type="Gene3D" id="3.40.50.300">
    <property type="entry name" value="P-loop containing nucleotide triphosphate hydrolases"/>
    <property type="match status" value="1"/>
</dbReference>
<dbReference type="AlphaFoldDB" id="A0A6L8VMK1"/>
<dbReference type="InterPro" id="IPR027417">
    <property type="entry name" value="P-loop_NTPase"/>
</dbReference>
<dbReference type="PANTHER" id="PTHR42788">
    <property type="entry name" value="TAURINE IMPORT ATP-BINDING PROTEIN-RELATED"/>
    <property type="match status" value="1"/>
</dbReference>
<dbReference type="InterPro" id="IPR003593">
    <property type="entry name" value="AAA+_ATPase"/>
</dbReference>
<dbReference type="SUPFAM" id="SSF52540">
    <property type="entry name" value="P-loop containing nucleoside triphosphate hydrolases"/>
    <property type="match status" value="1"/>
</dbReference>
<feature type="domain" description="ABC transporter" evidence="5">
    <location>
        <begin position="9"/>
        <end position="238"/>
    </location>
</feature>
<organism evidence="6 7">
    <name type="scientific">Frigidibacter albus</name>
    <dbReference type="NCBI Taxonomy" id="1465486"/>
    <lineage>
        <taxon>Bacteria</taxon>
        <taxon>Pseudomonadati</taxon>
        <taxon>Pseudomonadota</taxon>
        <taxon>Alphaproteobacteria</taxon>
        <taxon>Rhodobacterales</taxon>
        <taxon>Paracoccaceae</taxon>
        <taxon>Frigidibacter</taxon>
    </lineage>
</organism>
<dbReference type="CDD" id="cd03293">
    <property type="entry name" value="ABC_NrtD_SsuB_transporters"/>
    <property type="match status" value="1"/>
</dbReference>
<dbReference type="PANTHER" id="PTHR42788:SF13">
    <property type="entry name" value="ALIPHATIC SULFONATES IMPORT ATP-BINDING PROTEIN SSUB"/>
    <property type="match status" value="1"/>
</dbReference>
<dbReference type="GO" id="GO:0016887">
    <property type="term" value="F:ATP hydrolysis activity"/>
    <property type="evidence" value="ECO:0007669"/>
    <property type="project" value="InterPro"/>
</dbReference>
<evidence type="ECO:0000256" key="1">
    <source>
        <dbReference type="ARBA" id="ARBA00005417"/>
    </source>
</evidence>
<dbReference type="RefSeq" id="WP_161348684.1">
    <property type="nucleotide sequence ID" value="NZ_BMGW01000025.1"/>
</dbReference>
<dbReference type="InterPro" id="IPR017871">
    <property type="entry name" value="ABC_transporter-like_CS"/>
</dbReference>
<dbReference type="OrthoDB" id="9802264at2"/>
<sequence length="268" mass="28826">MTGTDDALVSLAGVSWSFDGSPAPVLQGVDLTVAPGEVVVVLGPSGCGKTTLLRIIAGLLRPECGTVRVSGRAPVPGQDSAIVFQGYRLLPWKTVAQNIGFALHALPAAEREARVARYLDLVGLAKFAGAYPAALSGGMRQRVALARALACQPRLLLMDEPFAALDAQSRELMQMETMRLIAGAEGPAPGIVFVTHSVDEALMLADRIVLMSPRPGRIDQILPVGFPRPRWQADPRQAPEFAQLRQHLWDRLRAMVLSDPQSDFYGRG</sequence>
<proteinExistence type="inferred from homology"/>
<dbReference type="EMBL" id="WWNR01000025">
    <property type="protein sequence ID" value="MZQ91304.1"/>
    <property type="molecule type" value="Genomic_DNA"/>
</dbReference>
<evidence type="ECO:0000313" key="7">
    <source>
        <dbReference type="Proteomes" id="UP000477083"/>
    </source>
</evidence>
<dbReference type="Pfam" id="PF00005">
    <property type="entry name" value="ABC_tran"/>
    <property type="match status" value="1"/>
</dbReference>
<keyword evidence="4 6" id="KW-0067">ATP-binding</keyword>
<reference evidence="6 7" key="1">
    <citation type="submission" date="2020-01" db="EMBL/GenBank/DDBJ databases">
        <title>Frigidibacter albus SP32T (=CGMCC 1.13995T).</title>
        <authorList>
            <person name="Liao X."/>
        </authorList>
    </citation>
    <scope>NUCLEOTIDE SEQUENCE [LARGE SCALE GENOMIC DNA]</scope>
    <source>
        <strain evidence="6 7">SP32</strain>
    </source>
</reference>
<evidence type="ECO:0000259" key="5">
    <source>
        <dbReference type="PROSITE" id="PS50893"/>
    </source>
</evidence>
<dbReference type="PROSITE" id="PS00211">
    <property type="entry name" value="ABC_TRANSPORTER_1"/>
    <property type="match status" value="1"/>
</dbReference>
<evidence type="ECO:0000256" key="2">
    <source>
        <dbReference type="ARBA" id="ARBA00022448"/>
    </source>
</evidence>
<accession>A0A6L8VMK1</accession>
<dbReference type="Proteomes" id="UP000477083">
    <property type="component" value="Unassembled WGS sequence"/>
</dbReference>
<evidence type="ECO:0000256" key="4">
    <source>
        <dbReference type="ARBA" id="ARBA00022840"/>
    </source>
</evidence>
<keyword evidence="7" id="KW-1185">Reference proteome</keyword>